<dbReference type="InterPro" id="IPR027417">
    <property type="entry name" value="P-loop_NTPase"/>
</dbReference>
<gene>
    <name evidence="5" type="primary">g8940</name>
    <name evidence="5" type="ORF">VP750_LOCUS8029</name>
</gene>
<dbReference type="NCBIfam" id="TIGR01613">
    <property type="entry name" value="primase_Cterm"/>
    <property type="match status" value="1"/>
</dbReference>
<sequence>MCTAAVEALVSFSSESVGLQLVDDGAHHVGLKPCLTVVALVRPRALIVSYAAFCTHHHPTRATYAAPAPLFPTDAAGRTYLAWFQCVNEDHTRILHLNAFSLANVTLWVDFLHESRDLETEQARDVHPLFFDLDCNKDPQTTEHPQYGFLQCYKHVANVLCGQCGLAPVFVLETTQVSRRQGNLHIVYKGLDVTYSQHRELRRRVLELLKEDDPDTKWDQIVDSPRSLRMLGSLKFRQRATPGKPRGAMIAEGFYAPCEKPSHTSNSFDLLDSPIDVDELLATSLWRPAGTTCHPTIPDEDEVAITAVVRERTRQHPSTAQGDVAKLCDLVNWPARASDYNGWITVLTIFKEEGHAQGDPDMYKELAMDVSQKAGTFVPGDERKWDSVPCGTSGPRLTLGTLRFWAQHDNQDGYETWKRGLSEDRAVNLLWNKQDIGLARIAESQLVDTIKLTGRKQHDFIVFDEEATLWRDAGISTVKRRINVVLDRELQLLRGTFADELASAPDGDDKEAKQLRDLSQKRVDQVEERLTYVNKNTGLGAIAALCLESFTAEDGFLSKLDGIPHLLGVKNGVVDLRTGQLRDREPEDMVYNVVNTTYDPDADCSWWNEQVSRMMADNTEHTRFLQTLLGYGVTGEVKEHIFAFFIGSGRNGKSVCLDVMNSILGDRFVFPGHKVLLFADEAACNVDEQRARLAGVRTLVWNESSKDRTMDVASMQMLSGGDTFNAKPIHGRATTVVPRFLPVLATNWLPRLPQVKQSTIDRPVVVSFPVYFKNMAEGETESALVKRVDRDLASKAVSIDGGTAVLKWLVDGVVRYYAEPGFLHEKVPQAFKDLKNKWLEEQDHLESFIRARCLTDPLYSVEVTRFRSLYMQHFTERISGADLKKSMAEKGFDSRSARPTRDKHFVAACYIGLCFREDVEPGDEPEDAEDVHSALDILEI</sequence>
<dbReference type="InterPro" id="IPR006500">
    <property type="entry name" value="Helicase_put_C_phage/plasmid"/>
</dbReference>
<dbReference type="Proteomes" id="UP001497392">
    <property type="component" value="Unassembled WGS sequence"/>
</dbReference>
<proteinExistence type="predicted"/>
<dbReference type="InterPro" id="IPR014015">
    <property type="entry name" value="Helicase_SF3_DNA-vir"/>
</dbReference>
<name>A0ABP1G8D4_9CHLO</name>
<dbReference type="InterPro" id="IPR014818">
    <property type="entry name" value="Phage/plasmid_primase_P4_C"/>
</dbReference>
<dbReference type="InterPro" id="IPR051620">
    <property type="entry name" value="ORF904-like_C"/>
</dbReference>
<reference evidence="5 6" key="1">
    <citation type="submission" date="2024-06" db="EMBL/GenBank/DDBJ databases">
        <authorList>
            <person name="Kraege A."/>
            <person name="Thomma B."/>
        </authorList>
    </citation>
    <scope>NUCLEOTIDE SEQUENCE [LARGE SCALE GENOMIC DNA]</scope>
</reference>
<keyword evidence="1" id="KW-0547">Nucleotide-binding</keyword>
<organism evidence="5 6">
    <name type="scientific">Coccomyxa viridis</name>
    <dbReference type="NCBI Taxonomy" id="1274662"/>
    <lineage>
        <taxon>Eukaryota</taxon>
        <taxon>Viridiplantae</taxon>
        <taxon>Chlorophyta</taxon>
        <taxon>core chlorophytes</taxon>
        <taxon>Trebouxiophyceae</taxon>
        <taxon>Trebouxiophyceae incertae sedis</taxon>
        <taxon>Coccomyxaceae</taxon>
        <taxon>Coccomyxa</taxon>
    </lineage>
</organism>
<dbReference type="InterPro" id="IPR056443">
    <property type="entry name" value="AEP_C962R"/>
</dbReference>
<keyword evidence="2" id="KW-0378">Hydrolase</keyword>
<evidence type="ECO:0000256" key="1">
    <source>
        <dbReference type="ARBA" id="ARBA00022741"/>
    </source>
</evidence>
<evidence type="ECO:0000256" key="2">
    <source>
        <dbReference type="ARBA" id="ARBA00022801"/>
    </source>
</evidence>
<evidence type="ECO:0000256" key="3">
    <source>
        <dbReference type="ARBA" id="ARBA00022840"/>
    </source>
</evidence>
<feature type="domain" description="SF3 helicase" evidence="4">
    <location>
        <begin position="620"/>
        <end position="781"/>
    </location>
</feature>
<dbReference type="SMART" id="SM00885">
    <property type="entry name" value="D5_N"/>
    <property type="match status" value="1"/>
</dbReference>
<comment type="caution">
    <text evidence="5">The sequence shown here is derived from an EMBL/GenBank/DDBJ whole genome shotgun (WGS) entry which is preliminary data.</text>
</comment>
<dbReference type="Gene3D" id="3.40.50.300">
    <property type="entry name" value="P-loop containing nucleotide triphosphate hydrolases"/>
    <property type="match status" value="1"/>
</dbReference>
<dbReference type="PROSITE" id="PS51206">
    <property type="entry name" value="SF3_HELICASE_1"/>
    <property type="match status" value="1"/>
</dbReference>
<dbReference type="EMBL" id="CAXHTA020000015">
    <property type="protein sequence ID" value="CAL5226123.1"/>
    <property type="molecule type" value="Genomic_DNA"/>
</dbReference>
<evidence type="ECO:0000259" key="4">
    <source>
        <dbReference type="PROSITE" id="PS51206"/>
    </source>
</evidence>
<dbReference type="PANTHER" id="PTHR35372">
    <property type="entry name" value="ATP BINDING PROTEIN-RELATED"/>
    <property type="match status" value="1"/>
</dbReference>
<dbReference type="PANTHER" id="PTHR35372:SF2">
    <property type="entry name" value="SF3 HELICASE DOMAIN-CONTAINING PROTEIN"/>
    <property type="match status" value="1"/>
</dbReference>
<protein>
    <submittedName>
        <fullName evidence="5">G8940 protein</fullName>
    </submittedName>
</protein>
<evidence type="ECO:0000313" key="5">
    <source>
        <dbReference type="EMBL" id="CAL5226123.1"/>
    </source>
</evidence>
<accession>A0ABP1G8D4</accession>
<dbReference type="Pfam" id="PF08706">
    <property type="entry name" value="D5_N"/>
    <property type="match status" value="1"/>
</dbReference>
<evidence type="ECO:0000313" key="6">
    <source>
        <dbReference type="Proteomes" id="UP001497392"/>
    </source>
</evidence>
<keyword evidence="6" id="KW-1185">Reference proteome</keyword>
<keyword evidence="3" id="KW-0067">ATP-binding</keyword>
<dbReference type="Pfam" id="PF23162">
    <property type="entry name" value="AEP_C962R"/>
    <property type="match status" value="1"/>
</dbReference>